<organism evidence="1 2">
    <name type="scientific">Nocardia cyriacigeorgica</name>
    <dbReference type="NCBI Taxonomy" id="135487"/>
    <lineage>
        <taxon>Bacteria</taxon>
        <taxon>Bacillati</taxon>
        <taxon>Actinomycetota</taxon>
        <taxon>Actinomycetes</taxon>
        <taxon>Mycobacteriales</taxon>
        <taxon>Nocardiaceae</taxon>
        <taxon>Nocardia</taxon>
    </lineage>
</organism>
<evidence type="ECO:0000313" key="2">
    <source>
        <dbReference type="Proteomes" id="UP000471166"/>
    </source>
</evidence>
<dbReference type="PANTHER" id="PTHR35908:SF1">
    <property type="entry name" value="CONSERVED PROTEIN"/>
    <property type="match status" value="1"/>
</dbReference>
<name>A0A2L2JN29_9NOCA</name>
<evidence type="ECO:0000313" key="1">
    <source>
        <dbReference type="EMBL" id="NEW36715.1"/>
    </source>
</evidence>
<dbReference type="GeneID" id="57068203"/>
<dbReference type="InterPro" id="IPR037523">
    <property type="entry name" value="VOC_core"/>
</dbReference>
<dbReference type="CDD" id="cd06587">
    <property type="entry name" value="VOC"/>
    <property type="match status" value="1"/>
</dbReference>
<dbReference type="OMA" id="QIVIDCA"/>
<comment type="caution">
    <text evidence="1">The sequence shown here is derived from an EMBL/GenBank/DDBJ whole genome shotgun (WGS) entry which is preliminary data.</text>
</comment>
<dbReference type="EMBL" id="JAAGVB010000094">
    <property type="protein sequence ID" value="NEW36715.1"/>
    <property type="molecule type" value="Genomic_DNA"/>
</dbReference>
<dbReference type="AlphaFoldDB" id="A0A2L2JN29"/>
<accession>A0A2L2JN29</accession>
<dbReference type="InterPro" id="IPR029068">
    <property type="entry name" value="Glyas_Bleomycin-R_OHBP_Dase"/>
</dbReference>
<dbReference type="RefSeq" id="WP_014348570.1">
    <property type="nucleotide sequence ID" value="NZ_AP026975.1"/>
</dbReference>
<dbReference type="PANTHER" id="PTHR35908">
    <property type="entry name" value="HYPOTHETICAL FUSION PROTEIN"/>
    <property type="match status" value="1"/>
</dbReference>
<dbReference type="PROSITE" id="PS51819">
    <property type="entry name" value="VOC"/>
    <property type="match status" value="1"/>
</dbReference>
<gene>
    <name evidence="1" type="ORF">GV791_29760</name>
</gene>
<dbReference type="InterPro" id="IPR041581">
    <property type="entry name" value="Glyoxalase_6"/>
</dbReference>
<dbReference type="Proteomes" id="UP000471166">
    <property type="component" value="Unassembled WGS sequence"/>
</dbReference>
<dbReference type="SUPFAM" id="SSF54593">
    <property type="entry name" value="Glyoxalase/Bleomycin resistance protein/Dihydroxybiphenyl dioxygenase"/>
    <property type="match status" value="1"/>
</dbReference>
<reference evidence="1 2" key="1">
    <citation type="submission" date="2020-01" db="EMBL/GenBank/DDBJ databases">
        <title>Genetics and antimicrobial susceptibilities of Nocardia species isolated from the soil; a comparison with species isolated from humans.</title>
        <authorList>
            <person name="Carrasco G."/>
            <person name="Monzon S."/>
            <person name="Sansegundo M."/>
            <person name="Garcia E."/>
            <person name="Garrido N."/>
            <person name="Medina M.J."/>
            <person name="Villalon P."/>
            <person name="Ramirez-Arocha A.C."/>
            <person name="Jimenez P."/>
            <person name="Cuesta I."/>
            <person name="Valdezate S."/>
        </authorList>
    </citation>
    <scope>NUCLEOTIDE SEQUENCE [LARGE SCALE GENOMIC DNA]</scope>
    <source>
        <strain evidence="1 2">CNM20110626</strain>
    </source>
</reference>
<sequence>MTLSIANVTIDCRDPGELAGFYSQLLGHPVDPDASDFYATVGRSSGMTTPLMFIRVPDKTPGKNVVHLDLATRQWREEIERAVSLGARHIADYDEYGIKWATLADPEGNLFDIGDHD</sequence>
<proteinExistence type="predicted"/>
<protein>
    <submittedName>
        <fullName evidence="1">VOC family protein</fullName>
    </submittedName>
</protein>
<dbReference type="Pfam" id="PF18029">
    <property type="entry name" value="Glyoxalase_6"/>
    <property type="match status" value="1"/>
</dbReference>
<dbReference type="Gene3D" id="3.10.180.10">
    <property type="entry name" value="2,3-Dihydroxybiphenyl 1,2-Dioxygenase, domain 1"/>
    <property type="match status" value="1"/>
</dbReference>